<keyword evidence="2" id="KW-1185">Reference proteome</keyword>
<feature type="non-terminal residue" evidence="1">
    <location>
        <position position="56"/>
    </location>
</feature>
<organism evidence="1 2">
    <name type="scientific">Balearica regulorum gibbericeps</name>
    <name type="common">East African grey crowned-crane</name>
    <dbReference type="NCBI Taxonomy" id="100784"/>
    <lineage>
        <taxon>Eukaryota</taxon>
        <taxon>Metazoa</taxon>
        <taxon>Chordata</taxon>
        <taxon>Craniata</taxon>
        <taxon>Vertebrata</taxon>
        <taxon>Euteleostomi</taxon>
        <taxon>Archelosauria</taxon>
        <taxon>Archosauria</taxon>
        <taxon>Dinosauria</taxon>
        <taxon>Saurischia</taxon>
        <taxon>Theropoda</taxon>
        <taxon>Coelurosauria</taxon>
        <taxon>Aves</taxon>
        <taxon>Neognathae</taxon>
        <taxon>Neoaves</taxon>
        <taxon>Gruiformes</taxon>
        <taxon>Gruidae</taxon>
        <taxon>Balearica</taxon>
    </lineage>
</organism>
<proteinExistence type="predicted"/>
<reference evidence="1 2" key="1">
    <citation type="submission" date="2014-04" db="EMBL/GenBank/DDBJ databases">
        <title>Genome evolution of avian class.</title>
        <authorList>
            <person name="Zhang G."/>
            <person name="Li C."/>
        </authorList>
    </citation>
    <scope>NUCLEOTIDE SEQUENCE [LARGE SCALE GENOMIC DNA]</scope>
    <source>
        <strain evidence="1">BGI_N312</strain>
    </source>
</reference>
<feature type="non-terminal residue" evidence="1">
    <location>
        <position position="1"/>
    </location>
</feature>
<dbReference type="Proteomes" id="UP000053309">
    <property type="component" value="Unassembled WGS sequence"/>
</dbReference>
<evidence type="ECO:0000313" key="1">
    <source>
        <dbReference type="EMBL" id="KFO09367.1"/>
    </source>
</evidence>
<dbReference type="EMBL" id="KL485176">
    <property type="protein sequence ID" value="KFO09367.1"/>
    <property type="molecule type" value="Genomic_DNA"/>
</dbReference>
<evidence type="ECO:0008006" key="3">
    <source>
        <dbReference type="Google" id="ProtNLM"/>
    </source>
</evidence>
<dbReference type="AlphaFoldDB" id="A0A087V9S5"/>
<name>A0A087V9S5_BALRE</name>
<gene>
    <name evidence="1" type="ORF">N312_03197</name>
</gene>
<protein>
    <recommendedName>
        <fullName evidence="3">Nidogen G2 beta-barrel domain-containing protein</fullName>
    </recommendedName>
</protein>
<evidence type="ECO:0000313" key="2">
    <source>
        <dbReference type="Proteomes" id="UP000053309"/>
    </source>
</evidence>
<sequence>NGFKLKEGRFRFDVRKKFFTVRVVRYWNRLPREAVEDPGSLEVFKTRLDEALGNVV</sequence>
<accession>A0A087V9S5</accession>